<dbReference type="Proteomes" id="UP001218218">
    <property type="component" value="Unassembled WGS sequence"/>
</dbReference>
<dbReference type="InterPro" id="IPR041698">
    <property type="entry name" value="Methyltransf_25"/>
</dbReference>
<keyword evidence="2" id="KW-0808">Transferase</keyword>
<dbReference type="GO" id="GO:0032259">
    <property type="term" value="P:methylation"/>
    <property type="evidence" value="ECO:0007669"/>
    <property type="project" value="UniProtKB-KW"/>
</dbReference>
<dbReference type="GO" id="GO:0008168">
    <property type="term" value="F:methyltransferase activity"/>
    <property type="evidence" value="ECO:0007669"/>
    <property type="project" value="UniProtKB-KW"/>
</dbReference>
<name>A0AAD7ALW1_9AGAR</name>
<evidence type="ECO:0000313" key="2">
    <source>
        <dbReference type="EMBL" id="KAJ7362556.1"/>
    </source>
</evidence>
<evidence type="ECO:0000259" key="1">
    <source>
        <dbReference type="Pfam" id="PF13649"/>
    </source>
</evidence>
<dbReference type="Gene3D" id="3.40.50.150">
    <property type="entry name" value="Vaccinia Virus protein VP39"/>
    <property type="match status" value="1"/>
</dbReference>
<accession>A0AAD7ALW1</accession>
<reference evidence="2" key="1">
    <citation type="submission" date="2023-03" db="EMBL/GenBank/DDBJ databases">
        <title>Massive genome expansion in bonnet fungi (Mycena s.s.) driven by repeated elements and novel gene families across ecological guilds.</title>
        <authorList>
            <consortium name="Lawrence Berkeley National Laboratory"/>
            <person name="Harder C.B."/>
            <person name="Miyauchi S."/>
            <person name="Viragh M."/>
            <person name="Kuo A."/>
            <person name="Thoen E."/>
            <person name="Andreopoulos B."/>
            <person name="Lu D."/>
            <person name="Skrede I."/>
            <person name="Drula E."/>
            <person name="Henrissat B."/>
            <person name="Morin E."/>
            <person name="Kohler A."/>
            <person name="Barry K."/>
            <person name="LaButti K."/>
            <person name="Morin E."/>
            <person name="Salamov A."/>
            <person name="Lipzen A."/>
            <person name="Mereny Z."/>
            <person name="Hegedus B."/>
            <person name="Baldrian P."/>
            <person name="Stursova M."/>
            <person name="Weitz H."/>
            <person name="Taylor A."/>
            <person name="Grigoriev I.V."/>
            <person name="Nagy L.G."/>
            <person name="Martin F."/>
            <person name="Kauserud H."/>
        </authorList>
    </citation>
    <scope>NUCLEOTIDE SEQUENCE</scope>
    <source>
        <strain evidence="2">CBHHK002</strain>
    </source>
</reference>
<dbReference type="AlphaFoldDB" id="A0AAD7ALW1"/>
<keyword evidence="2" id="KW-0489">Methyltransferase</keyword>
<keyword evidence="3" id="KW-1185">Reference proteome</keyword>
<dbReference type="PANTHER" id="PTHR43591">
    <property type="entry name" value="METHYLTRANSFERASE"/>
    <property type="match status" value="1"/>
</dbReference>
<sequence length="294" mass="32904">MANNGVSRIEHAPREYHEYPGAQYALPTDDAEHQRLLLQHNSIKSLFDNRILLAPVTLRPNDRVLDSGAGPGLWALDFAQSVDPAVHILGIDIASRLFPVSPPQNVAFQVGSVTNLPPDWTDTFTLVHQRLLMLALQIPEWTQALREIYRVLRPGGWVQLGESIAWFEGEYPDKPCMEKLVSLYRSLTKSRNLYIDCASHMPALLKEIGFIDIQAEERPLLMGKWAGADGVANATTNVGVFRGIKTPVLEAGGYGKVTTESEYDALVEGLEKEWEEIPGTKKEFVMFWARKPIN</sequence>
<organism evidence="2 3">
    <name type="scientific">Mycena albidolilacea</name>
    <dbReference type="NCBI Taxonomy" id="1033008"/>
    <lineage>
        <taxon>Eukaryota</taxon>
        <taxon>Fungi</taxon>
        <taxon>Dikarya</taxon>
        <taxon>Basidiomycota</taxon>
        <taxon>Agaricomycotina</taxon>
        <taxon>Agaricomycetes</taxon>
        <taxon>Agaricomycetidae</taxon>
        <taxon>Agaricales</taxon>
        <taxon>Marasmiineae</taxon>
        <taxon>Mycenaceae</taxon>
        <taxon>Mycena</taxon>
    </lineage>
</organism>
<comment type="caution">
    <text evidence="2">The sequence shown here is derived from an EMBL/GenBank/DDBJ whole genome shotgun (WGS) entry which is preliminary data.</text>
</comment>
<dbReference type="Pfam" id="PF13649">
    <property type="entry name" value="Methyltransf_25"/>
    <property type="match status" value="1"/>
</dbReference>
<dbReference type="CDD" id="cd02440">
    <property type="entry name" value="AdoMet_MTases"/>
    <property type="match status" value="1"/>
</dbReference>
<evidence type="ECO:0000313" key="3">
    <source>
        <dbReference type="Proteomes" id="UP001218218"/>
    </source>
</evidence>
<feature type="domain" description="Methyltransferase" evidence="1">
    <location>
        <begin position="64"/>
        <end position="156"/>
    </location>
</feature>
<gene>
    <name evidence="2" type="ORF">DFH08DRAFT_841154</name>
</gene>
<proteinExistence type="predicted"/>
<dbReference type="EMBL" id="JARIHO010000004">
    <property type="protein sequence ID" value="KAJ7362556.1"/>
    <property type="molecule type" value="Genomic_DNA"/>
</dbReference>
<protein>
    <submittedName>
        <fullName evidence="2">S-adenosyl-L-methionine-dependent methyltransferase</fullName>
    </submittedName>
</protein>
<dbReference type="InterPro" id="IPR029063">
    <property type="entry name" value="SAM-dependent_MTases_sf"/>
</dbReference>
<dbReference type="SUPFAM" id="SSF53335">
    <property type="entry name" value="S-adenosyl-L-methionine-dependent methyltransferases"/>
    <property type="match status" value="1"/>
</dbReference>
<dbReference type="PANTHER" id="PTHR43591:SF24">
    <property type="entry name" value="2-METHOXY-6-POLYPRENYL-1,4-BENZOQUINOL METHYLASE, MITOCHONDRIAL"/>
    <property type="match status" value="1"/>
</dbReference>